<reference evidence="12 13" key="1">
    <citation type="journal article" date="2019" name="J. Hered.">
        <title>An Improved Genome Assembly for Drosophila navojoa, the Basal Species in the mojavensis Cluster.</title>
        <authorList>
            <person name="Vanderlinde T."/>
            <person name="Dupim E.G."/>
            <person name="Nazario-Yepiz N.O."/>
            <person name="Carvalho A.B."/>
        </authorList>
    </citation>
    <scope>NUCLEOTIDE SEQUENCE [LARGE SCALE GENOMIC DNA]</scope>
    <source>
        <strain evidence="12">Navoj_Jal97</strain>
        <tissue evidence="12">Whole organism</tissue>
    </source>
</reference>
<comment type="caution">
    <text evidence="12">The sequence shown here is derived from an EMBL/GenBank/DDBJ whole genome shotgun (WGS) entry which is preliminary data.</text>
</comment>
<sequence length="303" mass="35081">MAPNVISHLYCLARDLYDQHKDPRVEHLPLTTNWVSVLLIIAAYLAFVLHFGPKWMAKREPFELKLVMQLYNVVQVVANSLLFVYGLYYSVLQPGYSMSCQPVDHSNTSPQMMRLIYGSYGYYLLKYLDLFDTVFIVLRKKNSQVSFLHVYHHAGMVFGVSVFMTFLAGSHCTILGVINLLVHSVMYAYYFASSLGAVKHLLWWKRHITQLQLLQFGYLTLHFLLVIVRNPCKFPVMIAFVGFTQNIFMFSMFFDFYYKTYIRKSKPAALTEAQFEIETDIETEIETETETRATSAEAKAKLS</sequence>
<name>A0A484BM74_DRONA</name>
<evidence type="ECO:0000313" key="12">
    <source>
        <dbReference type="EMBL" id="TDG49838.1"/>
    </source>
</evidence>
<dbReference type="GO" id="GO:0009922">
    <property type="term" value="F:fatty acid elongase activity"/>
    <property type="evidence" value="ECO:0007669"/>
    <property type="project" value="UniProtKB-EC"/>
</dbReference>
<evidence type="ECO:0000256" key="3">
    <source>
        <dbReference type="ARBA" id="ARBA00022679"/>
    </source>
</evidence>
<dbReference type="AlphaFoldDB" id="A0A484BM74"/>
<evidence type="ECO:0000256" key="2">
    <source>
        <dbReference type="ARBA" id="ARBA00022516"/>
    </source>
</evidence>
<gene>
    <name evidence="12" type="ORF">AWZ03_003826</name>
</gene>
<evidence type="ECO:0000256" key="4">
    <source>
        <dbReference type="ARBA" id="ARBA00022692"/>
    </source>
</evidence>
<dbReference type="GO" id="GO:0042761">
    <property type="term" value="P:very long-chain fatty acid biosynthetic process"/>
    <property type="evidence" value="ECO:0007669"/>
    <property type="project" value="TreeGrafter"/>
</dbReference>
<feature type="transmembrane region" description="Helical" evidence="10">
    <location>
        <begin position="213"/>
        <end position="230"/>
    </location>
</feature>
<dbReference type="PROSITE" id="PS01188">
    <property type="entry name" value="ELO"/>
    <property type="match status" value="1"/>
</dbReference>
<proteinExistence type="inferred from homology"/>
<dbReference type="Proteomes" id="UP000295192">
    <property type="component" value="Unassembled WGS sequence"/>
</dbReference>
<dbReference type="EC" id="2.3.1.199" evidence="10"/>
<feature type="region of interest" description="Disordered" evidence="11">
    <location>
        <begin position="284"/>
        <end position="303"/>
    </location>
</feature>
<evidence type="ECO:0000256" key="5">
    <source>
        <dbReference type="ARBA" id="ARBA00022832"/>
    </source>
</evidence>
<dbReference type="InterPro" id="IPR030457">
    <property type="entry name" value="ELO_CS"/>
</dbReference>
<protein>
    <recommendedName>
        <fullName evidence="10">Elongation of very long chain fatty acids protein</fullName>
        <ecNumber evidence="10">2.3.1.199</ecNumber>
    </recommendedName>
    <alternativeName>
        <fullName evidence="10">Very-long-chain 3-oxoacyl-CoA synthase</fullName>
    </alternativeName>
</protein>
<evidence type="ECO:0000313" key="13">
    <source>
        <dbReference type="Proteomes" id="UP000295192"/>
    </source>
</evidence>
<feature type="transmembrane region" description="Helical" evidence="10">
    <location>
        <begin position="150"/>
        <end position="168"/>
    </location>
</feature>
<keyword evidence="6 10" id="KW-1133">Transmembrane helix</keyword>
<dbReference type="KEGG" id="dnv:108660347"/>
<evidence type="ECO:0000256" key="1">
    <source>
        <dbReference type="ARBA" id="ARBA00004141"/>
    </source>
</evidence>
<comment type="subcellular location">
    <subcellularLocation>
        <location evidence="1">Membrane</location>
        <topology evidence="1">Multi-pass membrane protein</topology>
    </subcellularLocation>
</comment>
<keyword evidence="13" id="KW-1185">Reference proteome</keyword>
<dbReference type="GO" id="GO:0034626">
    <property type="term" value="P:fatty acid elongation, polyunsaturated fatty acid"/>
    <property type="evidence" value="ECO:0007669"/>
    <property type="project" value="TreeGrafter"/>
</dbReference>
<feature type="transmembrane region" description="Helical" evidence="10">
    <location>
        <begin position="236"/>
        <end position="258"/>
    </location>
</feature>
<accession>A0A484BM74</accession>
<keyword evidence="3 10" id="KW-0808">Transferase</keyword>
<keyword evidence="8 10" id="KW-0472">Membrane</keyword>
<comment type="catalytic activity">
    <reaction evidence="10">
        <text>a very-long-chain acyl-CoA + malonyl-CoA + H(+) = a very-long-chain 3-oxoacyl-CoA + CO2 + CoA</text>
        <dbReference type="Rhea" id="RHEA:32727"/>
        <dbReference type="ChEBI" id="CHEBI:15378"/>
        <dbReference type="ChEBI" id="CHEBI:16526"/>
        <dbReference type="ChEBI" id="CHEBI:57287"/>
        <dbReference type="ChEBI" id="CHEBI:57384"/>
        <dbReference type="ChEBI" id="CHEBI:90725"/>
        <dbReference type="ChEBI" id="CHEBI:90736"/>
        <dbReference type="EC" id="2.3.1.199"/>
    </reaction>
</comment>
<keyword evidence="5 10" id="KW-0276">Fatty acid metabolism</keyword>
<feature type="transmembrane region" description="Helical" evidence="10">
    <location>
        <begin position="70"/>
        <end position="89"/>
    </location>
</feature>
<dbReference type="EMBL" id="LSRL02000020">
    <property type="protein sequence ID" value="TDG49838.1"/>
    <property type="molecule type" value="Genomic_DNA"/>
</dbReference>
<dbReference type="GO" id="GO:0005789">
    <property type="term" value="C:endoplasmic reticulum membrane"/>
    <property type="evidence" value="ECO:0007669"/>
    <property type="project" value="TreeGrafter"/>
</dbReference>
<dbReference type="Pfam" id="PF01151">
    <property type="entry name" value="ELO"/>
    <property type="match status" value="1"/>
</dbReference>
<dbReference type="PANTHER" id="PTHR11157:SF116">
    <property type="entry name" value="ELONGATION OF VERY LONG CHAIN FATTY ACIDS PROTEIN-RELATED"/>
    <property type="match status" value="1"/>
</dbReference>
<keyword evidence="4 10" id="KW-0812">Transmembrane</keyword>
<dbReference type="PANTHER" id="PTHR11157">
    <property type="entry name" value="FATTY ACID ACYL TRANSFERASE-RELATED"/>
    <property type="match status" value="1"/>
</dbReference>
<dbReference type="GO" id="GO:0019367">
    <property type="term" value="P:fatty acid elongation, saturated fatty acid"/>
    <property type="evidence" value="ECO:0007669"/>
    <property type="project" value="TreeGrafter"/>
</dbReference>
<organism evidence="12 13">
    <name type="scientific">Drosophila navojoa</name>
    <name type="common">Fruit fly</name>
    <dbReference type="NCBI Taxonomy" id="7232"/>
    <lineage>
        <taxon>Eukaryota</taxon>
        <taxon>Metazoa</taxon>
        <taxon>Ecdysozoa</taxon>
        <taxon>Arthropoda</taxon>
        <taxon>Hexapoda</taxon>
        <taxon>Insecta</taxon>
        <taxon>Pterygota</taxon>
        <taxon>Neoptera</taxon>
        <taxon>Endopterygota</taxon>
        <taxon>Diptera</taxon>
        <taxon>Brachycera</taxon>
        <taxon>Muscomorpha</taxon>
        <taxon>Ephydroidea</taxon>
        <taxon>Drosophilidae</taxon>
        <taxon>Drosophila</taxon>
    </lineage>
</organism>
<dbReference type="OMA" id="NIFMFSM"/>
<dbReference type="OrthoDB" id="434092at2759"/>
<evidence type="ECO:0000256" key="9">
    <source>
        <dbReference type="ARBA" id="ARBA00023160"/>
    </source>
</evidence>
<evidence type="ECO:0000256" key="10">
    <source>
        <dbReference type="RuleBase" id="RU361115"/>
    </source>
</evidence>
<dbReference type="GO" id="GO:0030148">
    <property type="term" value="P:sphingolipid biosynthetic process"/>
    <property type="evidence" value="ECO:0007669"/>
    <property type="project" value="TreeGrafter"/>
</dbReference>
<comment type="similarity">
    <text evidence="10">Belongs to the ELO family.</text>
</comment>
<dbReference type="STRING" id="7232.A0A484BM74"/>
<evidence type="ECO:0000256" key="7">
    <source>
        <dbReference type="ARBA" id="ARBA00023098"/>
    </source>
</evidence>
<dbReference type="GO" id="GO:0034625">
    <property type="term" value="P:fatty acid elongation, monounsaturated fatty acid"/>
    <property type="evidence" value="ECO:0007669"/>
    <property type="project" value="TreeGrafter"/>
</dbReference>
<keyword evidence="2 10" id="KW-0444">Lipid biosynthesis</keyword>
<feature type="transmembrane region" description="Helical" evidence="10">
    <location>
        <begin position="31"/>
        <end position="49"/>
    </location>
</feature>
<keyword evidence="9 10" id="KW-0275">Fatty acid biosynthesis</keyword>
<evidence type="ECO:0000256" key="11">
    <source>
        <dbReference type="SAM" id="MobiDB-lite"/>
    </source>
</evidence>
<evidence type="ECO:0000256" key="6">
    <source>
        <dbReference type="ARBA" id="ARBA00022989"/>
    </source>
</evidence>
<evidence type="ECO:0000256" key="8">
    <source>
        <dbReference type="ARBA" id="ARBA00023136"/>
    </source>
</evidence>
<dbReference type="InterPro" id="IPR002076">
    <property type="entry name" value="ELO_fam"/>
</dbReference>
<feature type="transmembrane region" description="Helical" evidence="10">
    <location>
        <begin position="120"/>
        <end position="138"/>
    </location>
</feature>
<keyword evidence="7 10" id="KW-0443">Lipid metabolism</keyword>